<sequence>MPLQLYFHSGADVVSTVGEDPKKFLHIYVASDAEAGLEAETGHLLDGQEHVVFLGRQKIKDPTTSGHDGGEPEVVGTSGRDGRESEVVETSGRDGREPELPCNSGPGIVGPLYLVSKIVGAGIFLAAVWKIALEASHTMKVARGALKE</sequence>
<evidence type="ECO:0000256" key="1">
    <source>
        <dbReference type="SAM" id="MobiDB-lite"/>
    </source>
</evidence>
<name>A0AAV6XN22_9LAMI</name>
<protein>
    <submittedName>
        <fullName evidence="2">Uncharacterized protein</fullName>
    </submittedName>
</protein>
<reference evidence="2" key="1">
    <citation type="submission" date="2019-10" db="EMBL/GenBank/DDBJ databases">
        <authorList>
            <person name="Zhang R."/>
            <person name="Pan Y."/>
            <person name="Wang J."/>
            <person name="Ma R."/>
            <person name="Yu S."/>
        </authorList>
    </citation>
    <scope>NUCLEOTIDE SEQUENCE</scope>
    <source>
        <strain evidence="2">LA-IB0</strain>
        <tissue evidence="2">Leaf</tissue>
    </source>
</reference>
<evidence type="ECO:0000313" key="3">
    <source>
        <dbReference type="Proteomes" id="UP000826271"/>
    </source>
</evidence>
<accession>A0AAV6XN22</accession>
<dbReference type="EMBL" id="WHWC01000006">
    <property type="protein sequence ID" value="KAG8380460.1"/>
    <property type="molecule type" value="Genomic_DNA"/>
</dbReference>
<keyword evidence="3" id="KW-1185">Reference proteome</keyword>
<comment type="caution">
    <text evidence="2">The sequence shown here is derived from an EMBL/GenBank/DDBJ whole genome shotgun (WGS) entry which is preliminary data.</text>
</comment>
<organism evidence="2 3">
    <name type="scientific">Buddleja alternifolia</name>
    <dbReference type="NCBI Taxonomy" id="168488"/>
    <lineage>
        <taxon>Eukaryota</taxon>
        <taxon>Viridiplantae</taxon>
        <taxon>Streptophyta</taxon>
        <taxon>Embryophyta</taxon>
        <taxon>Tracheophyta</taxon>
        <taxon>Spermatophyta</taxon>
        <taxon>Magnoliopsida</taxon>
        <taxon>eudicotyledons</taxon>
        <taxon>Gunneridae</taxon>
        <taxon>Pentapetalae</taxon>
        <taxon>asterids</taxon>
        <taxon>lamiids</taxon>
        <taxon>Lamiales</taxon>
        <taxon>Scrophulariaceae</taxon>
        <taxon>Buddlejeae</taxon>
        <taxon>Buddleja</taxon>
    </lineage>
</organism>
<gene>
    <name evidence="2" type="ORF">BUALT_Bualt06G0017700</name>
</gene>
<proteinExistence type="predicted"/>
<dbReference type="AlphaFoldDB" id="A0AAV6XN22"/>
<evidence type="ECO:0000313" key="2">
    <source>
        <dbReference type="EMBL" id="KAG8380460.1"/>
    </source>
</evidence>
<feature type="compositionally biased region" description="Basic and acidic residues" evidence="1">
    <location>
        <begin position="80"/>
        <end position="99"/>
    </location>
</feature>
<feature type="region of interest" description="Disordered" evidence="1">
    <location>
        <begin position="58"/>
        <end position="101"/>
    </location>
</feature>
<dbReference type="Proteomes" id="UP000826271">
    <property type="component" value="Unassembled WGS sequence"/>
</dbReference>